<dbReference type="PANTHER" id="PTHR22930:SF198">
    <property type="entry name" value="DDE TNP4 DOMAIN-CONTAINING PROTEIN"/>
    <property type="match status" value="1"/>
</dbReference>
<dbReference type="OrthoDB" id="6123354at2759"/>
<keyword evidence="10" id="KW-1185">Reference proteome</keyword>
<dbReference type="Pfam" id="PF13359">
    <property type="entry name" value="DDE_Tnp_4"/>
    <property type="match status" value="1"/>
</dbReference>
<keyword evidence="5" id="KW-0479">Metal-binding</keyword>
<gene>
    <name evidence="9" type="ORF">MEDL_43410</name>
</gene>
<sequence>MKCARMLRFLQQVALMELEEEEDHLFANYYLKRRAQRFGRNRRYWVKPWISRRGQLGQYDTLMRELREEDPDAFTNYMRLPIDLYDEVLARITPRITKQDTWWRKALDPGLKFACTMRHLASGDSYSSIKWDFRVPSNTMSMFVPEVCQAIIDEYAAEVIACPTTPAEWKEIANEFLGRWNFPHVCGALDGKHVACKCPPNTGSTYYNYEGFFSIVLMALVDADYKFIWLDVGPDGAASDAQIYNECELKEVLQNKTIGFPDPEPLPGDDRNMPYFFVADNAFQLRTDMMKPFPFRNMTVEERILNYRLSRARRVVENAFGIMSQRFQILLSTMQHSPDNVRIIVQACVCLHNLMRIRYPNMNINQVDREDVENETIIPGEWRLGRNMLLDVVNVQGANRATVQGKRQRQYLKHYLNSAAGSVPWQMRMINPRRE</sequence>
<reference evidence="9" key="1">
    <citation type="submission" date="2021-03" db="EMBL/GenBank/DDBJ databases">
        <authorList>
            <person name="Bekaert M."/>
        </authorList>
    </citation>
    <scope>NUCLEOTIDE SEQUENCE</scope>
</reference>
<evidence type="ECO:0000256" key="4">
    <source>
        <dbReference type="ARBA" id="ARBA00022722"/>
    </source>
</evidence>
<dbReference type="GO" id="GO:0005634">
    <property type="term" value="C:nucleus"/>
    <property type="evidence" value="ECO:0007669"/>
    <property type="project" value="UniProtKB-SubCell"/>
</dbReference>
<protein>
    <recommendedName>
        <fullName evidence="8">DDE Tnp4 domain-containing protein</fullName>
    </recommendedName>
</protein>
<keyword evidence="6" id="KW-0378">Hydrolase</keyword>
<accession>A0A8S3TJR8</accession>
<dbReference type="AlphaFoldDB" id="A0A8S3TJR8"/>
<dbReference type="GO" id="GO:0004518">
    <property type="term" value="F:nuclease activity"/>
    <property type="evidence" value="ECO:0007669"/>
    <property type="project" value="UniProtKB-KW"/>
</dbReference>
<evidence type="ECO:0000313" key="10">
    <source>
        <dbReference type="Proteomes" id="UP000683360"/>
    </source>
</evidence>
<proteinExistence type="inferred from homology"/>
<dbReference type="GO" id="GO:0046872">
    <property type="term" value="F:metal ion binding"/>
    <property type="evidence" value="ECO:0007669"/>
    <property type="project" value="UniProtKB-KW"/>
</dbReference>
<evidence type="ECO:0000256" key="6">
    <source>
        <dbReference type="ARBA" id="ARBA00022801"/>
    </source>
</evidence>
<comment type="cofactor">
    <cofactor evidence="1">
        <name>a divalent metal cation</name>
        <dbReference type="ChEBI" id="CHEBI:60240"/>
    </cofactor>
</comment>
<comment type="subcellular location">
    <subcellularLocation>
        <location evidence="2">Nucleus</location>
    </subcellularLocation>
</comment>
<keyword evidence="7" id="KW-0539">Nucleus</keyword>
<dbReference type="InterPro" id="IPR045249">
    <property type="entry name" value="HARBI1-like"/>
</dbReference>
<feature type="domain" description="DDE Tnp4" evidence="8">
    <location>
        <begin position="189"/>
        <end position="353"/>
    </location>
</feature>
<evidence type="ECO:0000259" key="8">
    <source>
        <dbReference type="Pfam" id="PF13359"/>
    </source>
</evidence>
<dbReference type="InterPro" id="IPR027806">
    <property type="entry name" value="HARBI1_dom"/>
</dbReference>
<comment type="caution">
    <text evidence="9">The sequence shown here is derived from an EMBL/GenBank/DDBJ whole genome shotgun (WGS) entry which is preliminary data.</text>
</comment>
<dbReference type="Proteomes" id="UP000683360">
    <property type="component" value="Unassembled WGS sequence"/>
</dbReference>
<evidence type="ECO:0000256" key="5">
    <source>
        <dbReference type="ARBA" id="ARBA00022723"/>
    </source>
</evidence>
<keyword evidence="4" id="KW-0540">Nuclease</keyword>
<evidence type="ECO:0000256" key="3">
    <source>
        <dbReference type="ARBA" id="ARBA00006958"/>
    </source>
</evidence>
<name>A0A8S3TJR8_MYTED</name>
<organism evidence="9 10">
    <name type="scientific">Mytilus edulis</name>
    <name type="common">Blue mussel</name>
    <dbReference type="NCBI Taxonomy" id="6550"/>
    <lineage>
        <taxon>Eukaryota</taxon>
        <taxon>Metazoa</taxon>
        <taxon>Spiralia</taxon>
        <taxon>Lophotrochozoa</taxon>
        <taxon>Mollusca</taxon>
        <taxon>Bivalvia</taxon>
        <taxon>Autobranchia</taxon>
        <taxon>Pteriomorphia</taxon>
        <taxon>Mytilida</taxon>
        <taxon>Mytiloidea</taxon>
        <taxon>Mytilidae</taxon>
        <taxon>Mytilinae</taxon>
        <taxon>Mytilus</taxon>
    </lineage>
</organism>
<evidence type="ECO:0000313" key="9">
    <source>
        <dbReference type="EMBL" id="CAG2230584.1"/>
    </source>
</evidence>
<evidence type="ECO:0000256" key="7">
    <source>
        <dbReference type="ARBA" id="ARBA00023242"/>
    </source>
</evidence>
<evidence type="ECO:0000256" key="1">
    <source>
        <dbReference type="ARBA" id="ARBA00001968"/>
    </source>
</evidence>
<comment type="similarity">
    <text evidence="3">Belongs to the HARBI1 family.</text>
</comment>
<dbReference type="PANTHER" id="PTHR22930">
    <property type="match status" value="1"/>
</dbReference>
<dbReference type="EMBL" id="CAJPWZ010002071">
    <property type="protein sequence ID" value="CAG2230584.1"/>
    <property type="molecule type" value="Genomic_DNA"/>
</dbReference>
<dbReference type="GO" id="GO:0016787">
    <property type="term" value="F:hydrolase activity"/>
    <property type="evidence" value="ECO:0007669"/>
    <property type="project" value="UniProtKB-KW"/>
</dbReference>
<evidence type="ECO:0000256" key="2">
    <source>
        <dbReference type="ARBA" id="ARBA00004123"/>
    </source>
</evidence>